<dbReference type="Pfam" id="PF01039">
    <property type="entry name" value="Carboxyl_trans"/>
    <property type="match status" value="1"/>
</dbReference>
<dbReference type="RefSeq" id="WP_319955020.1">
    <property type="nucleotide sequence ID" value="NZ_JAXAVX010000009.1"/>
</dbReference>
<dbReference type="PROSITE" id="PS50980">
    <property type="entry name" value="COA_CT_NTER"/>
    <property type="match status" value="1"/>
</dbReference>
<evidence type="ECO:0000313" key="5">
    <source>
        <dbReference type="Proteomes" id="UP001277761"/>
    </source>
</evidence>
<accession>A0ABU4VN55</accession>
<dbReference type="PANTHER" id="PTHR43842:SF2">
    <property type="entry name" value="PROPIONYL-COA CARBOXYLASE BETA CHAIN, MITOCHONDRIAL"/>
    <property type="match status" value="1"/>
</dbReference>
<keyword evidence="4" id="KW-0436">Ligase</keyword>
<comment type="caution">
    <text evidence="4">The sequence shown here is derived from an EMBL/GenBank/DDBJ whole genome shotgun (WGS) entry which is preliminary data.</text>
</comment>
<evidence type="ECO:0000259" key="2">
    <source>
        <dbReference type="PROSITE" id="PS50980"/>
    </source>
</evidence>
<name>A0ABU4VN55_9ACTN</name>
<dbReference type="Gene3D" id="3.90.226.10">
    <property type="entry name" value="2-enoyl-CoA Hydratase, Chain A, domain 1"/>
    <property type="match status" value="2"/>
</dbReference>
<protein>
    <submittedName>
        <fullName evidence="4">Acyl-CoA carboxylase subunit beta</fullName>
        <ecNumber evidence="4">6.-.-.-</ecNumber>
    </submittedName>
</protein>
<dbReference type="Proteomes" id="UP001277761">
    <property type="component" value="Unassembled WGS sequence"/>
</dbReference>
<reference evidence="4 5" key="1">
    <citation type="submission" date="2023-11" db="EMBL/GenBank/DDBJ databases">
        <authorList>
            <person name="Xu M."/>
            <person name="Jiang T."/>
        </authorList>
    </citation>
    <scope>NUCLEOTIDE SEQUENCE [LARGE SCALE GENOMIC DNA]</scope>
    <source>
        <strain evidence="4 5">SD</strain>
    </source>
</reference>
<sequence>MSGRPGRGANVAEFLGHRLGDGTAPAEAPPAPRRVPTGTDLTPLQRLEALCDPGSLRVIRSQVLSPALGPKAAPGDGVVAGLGSVDGRPVACFAEDQKLLGGSLGQRHADSIVRLLEMAGDARIPVVGFVASAGARLQEGLEALAGYGRIFAALTHLSGQVPLISVLCGTSAGGGAYAPALTDVTIMTRGSAMFLTGPGVVRDVTGEDVDAQDLGGVDVQERNGVCHMVAEDDAGAIDLAQQLLAILPSNSGEEPPRARPVPPPAFDPSAFVPDVPRKPYDVRDVAAAIVDGGHLLEIAPKWAPSVVCAFARIDGRSVGIVANQPKWMAGTLDAESAQKSARFVRWCHLFGVPLVVLVDTPGFMPGSEQESGAVIRHGAKLVHAFAEAEVPKITVVLRKAFGGAQIAMNSKALGATLVLAWPSAQIGVMGAEQAVGITGRREIAAAEDPVARKAELAAEYAAEHLSAAGAAQIGVVDEVIDPATTRDRLVWALSMLRRPTRGEHRARNVPL</sequence>
<dbReference type="EMBL" id="JAXAVX010000009">
    <property type="protein sequence ID" value="MDX8152865.1"/>
    <property type="molecule type" value="Genomic_DNA"/>
</dbReference>
<keyword evidence="5" id="KW-1185">Reference proteome</keyword>
<proteinExistence type="predicted"/>
<dbReference type="PANTHER" id="PTHR43842">
    <property type="entry name" value="PROPIONYL-COA CARBOXYLASE BETA CHAIN"/>
    <property type="match status" value="1"/>
</dbReference>
<evidence type="ECO:0000313" key="4">
    <source>
        <dbReference type="EMBL" id="MDX8152865.1"/>
    </source>
</evidence>
<dbReference type="InterPro" id="IPR051047">
    <property type="entry name" value="AccD/PCCB"/>
</dbReference>
<feature type="domain" description="CoA carboxyltransferase C-terminal" evidence="3">
    <location>
        <begin position="264"/>
        <end position="495"/>
    </location>
</feature>
<evidence type="ECO:0000259" key="3">
    <source>
        <dbReference type="PROSITE" id="PS50989"/>
    </source>
</evidence>
<evidence type="ECO:0000256" key="1">
    <source>
        <dbReference type="SAM" id="MobiDB-lite"/>
    </source>
</evidence>
<dbReference type="EC" id="6.-.-.-" evidence="4"/>
<dbReference type="PROSITE" id="PS50989">
    <property type="entry name" value="COA_CT_CTER"/>
    <property type="match status" value="1"/>
</dbReference>
<feature type="region of interest" description="Disordered" evidence="1">
    <location>
        <begin position="19"/>
        <end position="40"/>
    </location>
</feature>
<dbReference type="InterPro" id="IPR011763">
    <property type="entry name" value="COA_CT_C"/>
</dbReference>
<dbReference type="SUPFAM" id="SSF52096">
    <property type="entry name" value="ClpP/crotonase"/>
    <property type="match status" value="2"/>
</dbReference>
<dbReference type="InterPro" id="IPR011762">
    <property type="entry name" value="COA_CT_N"/>
</dbReference>
<dbReference type="GO" id="GO:0016874">
    <property type="term" value="F:ligase activity"/>
    <property type="evidence" value="ECO:0007669"/>
    <property type="project" value="UniProtKB-KW"/>
</dbReference>
<dbReference type="InterPro" id="IPR034733">
    <property type="entry name" value="AcCoA_carboxyl_beta"/>
</dbReference>
<dbReference type="InterPro" id="IPR029045">
    <property type="entry name" value="ClpP/crotonase-like_dom_sf"/>
</dbReference>
<organism evidence="4 5">
    <name type="scientific">Patulibacter brassicae</name>
    <dbReference type="NCBI Taxonomy" id="1705717"/>
    <lineage>
        <taxon>Bacteria</taxon>
        <taxon>Bacillati</taxon>
        <taxon>Actinomycetota</taxon>
        <taxon>Thermoleophilia</taxon>
        <taxon>Solirubrobacterales</taxon>
        <taxon>Patulibacteraceae</taxon>
        <taxon>Patulibacter</taxon>
    </lineage>
</organism>
<gene>
    <name evidence="4" type="ORF">SK069_14785</name>
</gene>
<feature type="domain" description="CoA carboxyltransferase N-terminal" evidence="2">
    <location>
        <begin position="1"/>
        <end position="259"/>
    </location>
</feature>